<dbReference type="PANTHER" id="PTHR10177">
    <property type="entry name" value="CYCLINS"/>
    <property type="match status" value="1"/>
</dbReference>
<keyword evidence="3" id="KW-0131">Cell cycle</keyword>
<accession>A0A0K9NUC9</accession>
<evidence type="ECO:0000256" key="2">
    <source>
        <dbReference type="ARBA" id="ARBA00023127"/>
    </source>
</evidence>
<evidence type="ECO:0000313" key="8">
    <source>
        <dbReference type="Proteomes" id="UP000036987"/>
    </source>
</evidence>
<dbReference type="InterPro" id="IPR036915">
    <property type="entry name" value="Cyclin-like_sf"/>
</dbReference>
<comment type="caution">
    <text evidence="7">The sequence shown here is derived from an EMBL/GenBank/DDBJ whole genome shotgun (WGS) entry which is preliminary data.</text>
</comment>
<keyword evidence="2 4" id="KW-0195">Cyclin</keyword>
<feature type="domain" description="Cyclin-like" evidence="6">
    <location>
        <begin position="399"/>
        <end position="486"/>
    </location>
</feature>
<dbReference type="GO" id="GO:0000307">
    <property type="term" value="C:cyclin-dependent protein kinase holoenzyme complex"/>
    <property type="evidence" value="ECO:0000318"/>
    <property type="project" value="GO_Central"/>
</dbReference>
<evidence type="ECO:0000313" key="7">
    <source>
        <dbReference type="EMBL" id="KMZ59642.1"/>
    </source>
</evidence>
<comment type="similarity">
    <text evidence="4">Belongs to the cyclin family.</text>
</comment>
<evidence type="ECO:0000256" key="5">
    <source>
        <dbReference type="SAM" id="MobiDB-lite"/>
    </source>
</evidence>
<dbReference type="GO" id="GO:0000082">
    <property type="term" value="P:G1/S transition of mitotic cell cycle"/>
    <property type="evidence" value="ECO:0000318"/>
    <property type="project" value="GO_Central"/>
</dbReference>
<evidence type="ECO:0000256" key="4">
    <source>
        <dbReference type="RuleBase" id="RU000383"/>
    </source>
</evidence>
<dbReference type="Pfam" id="PF02984">
    <property type="entry name" value="Cyclin_C"/>
    <property type="match status" value="1"/>
</dbReference>
<evidence type="ECO:0000256" key="3">
    <source>
        <dbReference type="ARBA" id="ARBA00023306"/>
    </source>
</evidence>
<dbReference type="OrthoDB" id="5590282at2759"/>
<dbReference type="InterPro" id="IPR039361">
    <property type="entry name" value="Cyclin"/>
</dbReference>
<dbReference type="GO" id="GO:0005737">
    <property type="term" value="C:cytoplasm"/>
    <property type="evidence" value="ECO:0000318"/>
    <property type="project" value="GO_Central"/>
</dbReference>
<dbReference type="SUPFAM" id="SSF47954">
    <property type="entry name" value="Cyclin-like"/>
    <property type="match status" value="2"/>
</dbReference>
<gene>
    <name evidence="7" type="ORF">ZOSMA_66G00620</name>
</gene>
<proteinExistence type="inferred from homology"/>
<dbReference type="PROSITE" id="PS00292">
    <property type="entry name" value="CYCLINS"/>
    <property type="match status" value="1"/>
</dbReference>
<dbReference type="AlphaFoldDB" id="A0A0K9NUC9"/>
<dbReference type="InterPro" id="IPR013763">
    <property type="entry name" value="Cyclin-like_dom"/>
</dbReference>
<evidence type="ECO:0000259" key="6">
    <source>
        <dbReference type="SMART" id="SM00385"/>
    </source>
</evidence>
<dbReference type="GO" id="GO:0016538">
    <property type="term" value="F:cyclin-dependent protein serine/threonine kinase regulator activity"/>
    <property type="evidence" value="ECO:0000318"/>
    <property type="project" value="GO_Central"/>
</dbReference>
<organism evidence="7 8">
    <name type="scientific">Zostera marina</name>
    <name type="common">Eelgrass</name>
    <dbReference type="NCBI Taxonomy" id="29655"/>
    <lineage>
        <taxon>Eukaryota</taxon>
        <taxon>Viridiplantae</taxon>
        <taxon>Streptophyta</taxon>
        <taxon>Embryophyta</taxon>
        <taxon>Tracheophyta</taxon>
        <taxon>Spermatophyta</taxon>
        <taxon>Magnoliopsida</taxon>
        <taxon>Liliopsida</taxon>
        <taxon>Zosteraceae</taxon>
        <taxon>Zostera</taxon>
    </lineage>
</organism>
<feature type="region of interest" description="Disordered" evidence="5">
    <location>
        <begin position="79"/>
        <end position="103"/>
    </location>
</feature>
<dbReference type="InterPro" id="IPR048258">
    <property type="entry name" value="Cyclins_cyclin-box"/>
</dbReference>
<dbReference type="EMBL" id="LFYR01001757">
    <property type="protein sequence ID" value="KMZ59642.1"/>
    <property type="molecule type" value="Genomic_DNA"/>
</dbReference>
<sequence>MIQNRETGFLLTGHWPKKTRSCIPRIKRRCILVPLANVGIGGDFVFVEEAGAEHSGIEAAGSSSSSCFQSSVTMESSLASSRYERTKKRQREEEKQGGIVGLSEAVNGESRPYVRKFENRKLGEEEEKESGECSGIAIEIGIRSGFSSAANEDESSKHRFDHGSGLDVAKTVDDGGSDLSISKISHVSSVFSEGNSVRKSNLNREEGNILEKNSFACKADDRMIVKSSEITTSFGGDGEAGSNLQLECSEKLLYDGESSSHSSCNDIATSDPFDSEQFGNSEELDCFSDLSQFLESSDNFSEKSHGDRTPSVAFSLYLEFRKQFTPSALSGAPPGFQPDEHEDFTMMMFENEEDEESYRMFRIREKKIELYDYAEERIDNNFTEECCQMLVEERMLMINWMVEHSNAMDLQKETLFLGVSLMDRFLQRGFFKVKRNFHLLGIACVALATRLEENQPYNNVRRKSFLVGDEAYGRGEVVGMEWLVQEILRFQCFLPTSYNFLWFYLKVAKAEPRVENLANYFAVLSLFDHDRLRFWPSTVAASLVVIASLIADRDDSCQFVMETHVRNKNDDLPECIKSLEWLAKHAS</sequence>
<dbReference type="Gene3D" id="1.10.472.10">
    <property type="entry name" value="Cyclin-like"/>
    <property type="match status" value="2"/>
</dbReference>
<dbReference type="SMART" id="SM00385">
    <property type="entry name" value="CYCLIN"/>
    <property type="match status" value="1"/>
</dbReference>
<keyword evidence="1" id="KW-0132">Cell division</keyword>
<dbReference type="Proteomes" id="UP000036987">
    <property type="component" value="Unassembled WGS sequence"/>
</dbReference>
<protein>
    <submittedName>
        <fullName evidence="7">Putative Cyclin</fullName>
    </submittedName>
</protein>
<dbReference type="GO" id="GO:0005634">
    <property type="term" value="C:nucleus"/>
    <property type="evidence" value="ECO:0000318"/>
    <property type="project" value="GO_Central"/>
</dbReference>
<dbReference type="InterPro" id="IPR006671">
    <property type="entry name" value="Cyclin_N"/>
</dbReference>
<dbReference type="CDD" id="cd20537">
    <property type="entry name" value="CYCLIN_CCNO-like_rpt2"/>
    <property type="match status" value="1"/>
</dbReference>
<name>A0A0K9NUC9_ZOSMR</name>
<keyword evidence="8" id="KW-1185">Reference proteome</keyword>
<dbReference type="STRING" id="29655.A0A0K9NUC9"/>
<evidence type="ECO:0000256" key="1">
    <source>
        <dbReference type="ARBA" id="ARBA00022618"/>
    </source>
</evidence>
<dbReference type="Pfam" id="PF00134">
    <property type="entry name" value="Cyclin_N"/>
    <property type="match status" value="1"/>
</dbReference>
<reference evidence="8" key="1">
    <citation type="journal article" date="2016" name="Nature">
        <title>The genome of the seagrass Zostera marina reveals angiosperm adaptation to the sea.</title>
        <authorList>
            <person name="Olsen J.L."/>
            <person name="Rouze P."/>
            <person name="Verhelst B."/>
            <person name="Lin Y.-C."/>
            <person name="Bayer T."/>
            <person name="Collen J."/>
            <person name="Dattolo E."/>
            <person name="De Paoli E."/>
            <person name="Dittami S."/>
            <person name="Maumus F."/>
            <person name="Michel G."/>
            <person name="Kersting A."/>
            <person name="Lauritano C."/>
            <person name="Lohaus R."/>
            <person name="Toepel M."/>
            <person name="Tonon T."/>
            <person name="Vanneste K."/>
            <person name="Amirebrahimi M."/>
            <person name="Brakel J."/>
            <person name="Bostroem C."/>
            <person name="Chovatia M."/>
            <person name="Grimwood J."/>
            <person name="Jenkins J.W."/>
            <person name="Jueterbock A."/>
            <person name="Mraz A."/>
            <person name="Stam W.T."/>
            <person name="Tice H."/>
            <person name="Bornberg-Bauer E."/>
            <person name="Green P.J."/>
            <person name="Pearson G.A."/>
            <person name="Procaccini G."/>
            <person name="Duarte C.M."/>
            <person name="Schmutz J."/>
            <person name="Reusch T.B.H."/>
            <person name="Van de Peer Y."/>
        </authorList>
    </citation>
    <scope>NUCLEOTIDE SEQUENCE [LARGE SCALE GENOMIC DNA]</scope>
    <source>
        <strain evidence="8">cv. Finnish</strain>
    </source>
</reference>
<dbReference type="GO" id="GO:0051301">
    <property type="term" value="P:cell division"/>
    <property type="evidence" value="ECO:0007669"/>
    <property type="project" value="UniProtKB-KW"/>
</dbReference>
<dbReference type="InterPro" id="IPR004367">
    <property type="entry name" value="Cyclin_C-dom"/>
</dbReference>